<dbReference type="SUPFAM" id="SSF51182">
    <property type="entry name" value="RmlC-like cupins"/>
    <property type="match status" value="1"/>
</dbReference>
<dbReference type="AlphaFoldDB" id="F3QWX7"/>
<keyword evidence="3" id="KW-0413">Isomerase</keyword>
<dbReference type="Gene3D" id="2.60.120.10">
    <property type="entry name" value="Jelly Rolls"/>
    <property type="match status" value="1"/>
</dbReference>
<dbReference type="CDD" id="cd07010">
    <property type="entry name" value="cupin_PMI_type_I_N_bac"/>
    <property type="match status" value="1"/>
</dbReference>
<keyword evidence="4" id="KW-1185">Reference proteome</keyword>
<gene>
    <name evidence="3" type="ORF">HMPREF9442_02709</name>
</gene>
<dbReference type="InterPro" id="IPR051804">
    <property type="entry name" value="Carb_Metab_Reg_Kinase/Isom"/>
</dbReference>
<dbReference type="InterPro" id="IPR011051">
    <property type="entry name" value="RmlC_Cupin_sf"/>
</dbReference>
<sequence>MDGKIKNTNMRQSNYDKTPFTAVEGKLWKGWEDICGEIRRVCPTRPCGQTYVIRIECYQGVHHDELREAFSSLSPSLWIDTERLFKSPGTIQEMTFPYVTDDRLFGFRSHFKYADFLDQEKTREAQALIAATEGCVVVYGHGAALVAPEAGLTVYADMPRWEIQQRARRHEIHNLGVDNRAEEPSRHYKRGYFVDWLVCDDLKKKLLPTADYWLDTTIPGRPKMIKGDTLRLGLEQTARRPFRVVPFFDPAPWGGQWMKEVCGLDPKQANYGWCFDCVPEENSLFLQVGGELFEIPANDLVFHQTRALLGPPVESRFGQDFPIRFDFLDTMGGGNLSLQVHPTTQYIRDTFGIYYTQDESYYLLDAEEGATVYLGLKTGTDPTEMIAALNRAQETGEPFEAEKYVNRWPARKHDHFLIPNGTVHCSGAGAMVLEISATPSIFTFKLWDWGRLGLDGRPRPINIGHGSHVIQWERQTDFVRRHLANHVEPVAEGEGWREERTGLHENEFIETRRHWFTGTVRHHTGGGVNVLNVVEGDELIVESPTHAFEPFVAHYAETFIIPACVGEYTIRPYGSSIGRECGTIKAYIRFKS</sequence>
<keyword evidence="1" id="KW-0479">Metal-binding</keyword>
<evidence type="ECO:0000313" key="4">
    <source>
        <dbReference type="Proteomes" id="UP000005546"/>
    </source>
</evidence>
<dbReference type="PANTHER" id="PTHR42742">
    <property type="entry name" value="TRANSCRIPTIONAL REPRESSOR MPRA"/>
    <property type="match status" value="1"/>
</dbReference>
<reference evidence="3 4" key="1">
    <citation type="submission" date="2011-02" db="EMBL/GenBank/DDBJ databases">
        <authorList>
            <person name="Weinstock G."/>
            <person name="Sodergren E."/>
            <person name="Clifton S."/>
            <person name="Fulton L."/>
            <person name="Fulton B."/>
            <person name="Courtney L."/>
            <person name="Fronick C."/>
            <person name="Harrison M."/>
            <person name="Strong C."/>
            <person name="Farmer C."/>
            <person name="Delahaunty K."/>
            <person name="Markovic C."/>
            <person name="Hall O."/>
            <person name="Minx P."/>
            <person name="Tomlinson C."/>
            <person name="Mitreva M."/>
            <person name="Hou S."/>
            <person name="Chen J."/>
            <person name="Wollam A."/>
            <person name="Pepin K.H."/>
            <person name="Johnson M."/>
            <person name="Bhonagiri V."/>
            <person name="Zhang X."/>
            <person name="Suruliraj S."/>
            <person name="Warren W."/>
            <person name="Chinwalla A."/>
            <person name="Mardis E.R."/>
            <person name="Wilson R.K."/>
        </authorList>
    </citation>
    <scope>NUCLEOTIDE SEQUENCE [LARGE SCALE GENOMIC DNA]</scope>
    <source>
        <strain evidence="3 4">YIT 11841</strain>
    </source>
</reference>
<dbReference type="Proteomes" id="UP000005546">
    <property type="component" value="Unassembled WGS sequence"/>
</dbReference>
<keyword evidence="2" id="KW-0862">Zinc</keyword>
<evidence type="ECO:0000256" key="2">
    <source>
        <dbReference type="ARBA" id="ARBA00022833"/>
    </source>
</evidence>
<accession>F3QWX7</accession>
<name>F3QWX7_9BACT</name>
<dbReference type="GO" id="GO:0016853">
    <property type="term" value="F:isomerase activity"/>
    <property type="evidence" value="ECO:0007669"/>
    <property type="project" value="UniProtKB-KW"/>
</dbReference>
<evidence type="ECO:0000313" key="3">
    <source>
        <dbReference type="EMBL" id="EGG51427.1"/>
    </source>
</evidence>
<dbReference type="EMBL" id="AFBR01000083">
    <property type="protein sequence ID" value="EGG51427.1"/>
    <property type="molecule type" value="Genomic_DNA"/>
</dbReference>
<protein>
    <submittedName>
        <fullName evidence="3">Putative mannose-6-phosphate isomerase, class I</fullName>
    </submittedName>
</protein>
<proteinExistence type="predicted"/>
<dbReference type="eggNOG" id="COG1482">
    <property type="taxonomic scope" value="Bacteria"/>
</dbReference>
<evidence type="ECO:0000256" key="1">
    <source>
        <dbReference type="ARBA" id="ARBA00022723"/>
    </source>
</evidence>
<dbReference type="GO" id="GO:0046872">
    <property type="term" value="F:metal ion binding"/>
    <property type="evidence" value="ECO:0007669"/>
    <property type="project" value="UniProtKB-KW"/>
</dbReference>
<dbReference type="InterPro" id="IPR014710">
    <property type="entry name" value="RmlC-like_jellyroll"/>
</dbReference>
<dbReference type="HOGENOM" id="CLU_466831_0_0_10"/>
<dbReference type="STRING" id="762982.HMPREF9442_02709"/>
<organism evidence="3 4">
    <name type="scientific">Paraprevotella xylaniphila YIT 11841</name>
    <dbReference type="NCBI Taxonomy" id="762982"/>
    <lineage>
        <taxon>Bacteria</taxon>
        <taxon>Pseudomonadati</taxon>
        <taxon>Bacteroidota</taxon>
        <taxon>Bacteroidia</taxon>
        <taxon>Bacteroidales</taxon>
        <taxon>Prevotellaceae</taxon>
        <taxon>Paraprevotella</taxon>
    </lineage>
</organism>
<comment type="caution">
    <text evidence="3">The sequence shown here is derived from an EMBL/GenBank/DDBJ whole genome shotgun (WGS) entry which is preliminary data.</text>
</comment>
<dbReference type="PANTHER" id="PTHR42742:SF3">
    <property type="entry name" value="FRUCTOKINASE"/>
    <property type="match status" value="1"/>
</dbReference>